<proteinExistence type="predicted"/>
<dbReference type="SMART" id="SM00229">
    <property type="entry name" value="RasGEFN"/>
    <property type="match status" value="1"/>
</dbReference>
<feature type="region of interest" description="Disordered" evidence="4">
    <location>
        <begin position="687"/>
        <end position="730"/>
    </location>
</feature>
<feature type="region of interest" description="Disordered" evidence="4">
    <location>
        <begin position="97"/>
        <end position="153"/>
    </location>
</feature>
<feature type="region of interest" description="Disordered" evidence="4">
    <location>
        <begin position="1179"/>
        <end position="1207"/>
    </location>
</feature>
<dbReference type="InterPro" id="IPR036964">
    <property type="entry name" value="RASGEF_cat_dom_sf"/>
</dbReference>
<organism evidence="7 8">
    <name type="scientific">Meristemomyces frigidus</name>
    <dbReference type="NCBI Taxonomy" id="1508187"/>
    <lineage>
        <taxon>Eukaryota</taxon>
        <taxon>Fungi</taxon>
        <taxon>Dikarya</taxon>
        <taxon>Ascomycota</taxon>
        <taxon>Pezizomycotina</taxon>
        <taxon>Dothideomycetes</taxon>
        <taxon>Dothideomycetidae</taxon>
        <taxon>Mycosphaerellales</taxon>
        <taxon>Teratosphaeriaceae</taxon>
        <taxon>Meristemomyces</taxon>
    </lineage>
</organism>
<dbReference type="CDD" id="cd06224">
    <property type="entry name" value="REM"/>
    <property type="match status" value="1"/>
</dbReference>
<feature type="region of interest" description="Disordered" evidence="4">
    <location>
        <begin position="763"/>
        <end position="784"/>
    </location>
</feature>
<name>A0AAN7TGL5_9PEZI</name>
<feature type="region of interest" description="Disordered" evidence="4">
    <location>
        <begin position="900"/>
        <end position="934"/>
    </location>
</feature>
<feature type="region of interest" description="Disordered" evidence="4">
    <location>
        <begin position="233"/>
        <end position="295"/>
    </location>
</feature>
<feature type="compositionally biased region" description="Basic and acidic residues" evidence="4">
    <location>
        <begin position="1"/>
        <end position="13"/>
    </location>
</feature>
<evidence type="ECO:0000256" key="2">
    <source>
        <dbReference type="PROSITE-ProRule" id="PRU00168"/>
    </source>
</evidence>
<feature type="region of interest" description="Disordered" evidence="4">
    <location>
        <begin position="1124"/>
        <end position="1144"/>
    </location>
</feature>
<feature type="compositionally biased region" description="Basic and acidic residues" evidence="4">
    <location>
        <begin position="1270"/>
        <end position="1281"/>
    </location>
</feature>
<dbReference type="SMART" id="SM00147">
    <property type="entry name" value="RasGEF"/>
    <property type="match status" value="1"/>
</dbReference>
<feature type="region of interest" description="Disordered" evidence="4">
    <location>
        <begin position="1"/>
        <end position="26"/>
    </location>
</feature>
<feature type="region of interest" description="Disordered" evidence="4">
    <location>
        <begin position="1241"/>
        <end position="1295"/>
    </location>
</feature>
<feature type="coiled-coil region" evidence="3">
    <location>
        <begin position="1029"/>
        <end position="1056"/>
    </location>
</feature>
<feature type="region of interest" description="Disordered" evidence="4">
    <location>
        <begin position="35"/>
        <end position="54"/>
    </location>
</feature>
<dbReference type="GO" id="GO:0005085">
    <property type="term" value="F:guanyl-nucleotide exchange factor activity"/>
    <property type="evidence" value="ECO:0007669"/>
    <property type="project" value="UniProtKB-KW"/>
</dbReference>
<feature type="compositionally biased region" description="Pro residues" evidence="4">
    <location>
        <begin position="1250"/>
        <end position="1262"/>
    </location>
</feature>
<keyword evidence="3" id="KW-0175">Coiled coil</keyword>
<dbReference type="PANTHER" id="PTHR23113">
    <property type="entry name" value="GUANINE NUCLEOTIDE EXCHANGE FACTOR"/>
    <property type="match status" value="1"/>
</dbReference>
<dbReference type="InterPro" id="IPR008937">
    <property type="entry name" value="Ras-like_GEF"/>
</dbReference>
<evidence type="ECO:0008006" key="9">
    <source>
        <dbReference type="Google" id="ProtNLM"/>
    </source>
</evidence>
<dbReference type="PROSITE" id="PS50009">
    <property type="entry name" value="RASGEF_CAT"/>
    <property type="match status" value="1"/>
</dbReference>
<dbReference type="PROSITE" id="PS50212">
    <property type="entry name" value="RASGEF_NTER"/>
    <property type="match status" value="1"/>
</dbReference>
<protein>
    <recommendedName>
        <fullName evidence="9">Guanine nucleotide exchange factor LTE1</fullName>
    </recommendedName>
</protein>
<feature type="domain" description="Ras-GEF" evidence="5">
    <location>
        <begin position="1346"/>
        <end position="1590"/>
    </location>
</feature>
<feature type="region of interest" description="Disordered" evidence="4">
    <location>
        <begin position="559"/>
        <end position="596"/>
    </location>
</feature>
<gene>
    <name evidence="7" type="ORF">LTR62_001131</name>
</gene>
<feature type="compositionally biased region" description="Polar residues" evidence="4">
    <location>
        <begin position="245"/>
        <end position="256"/>
    </location>
</feature>
<evidence type="ECO:0000259" key="5">
    <source>
        <dbReference type="PROSITE" id="PS50009"/>
    </source>
</evidence>
<feature type="compositionally biased region" description="Polar residues" evidence="4">
    <location>
        <begin position="829"/>
        <end position="840"/>
    </location>
</feature>
<dbReference type="InterPro" id="IPR000651">
    <property type="entry name" value="Ras-like_Gua-exchang_fac_N"/>
</dbReference>
<evidence type="ECO:0000256" key="4">
    <source>
        <dbReference type="SAM" id="MobiDB-lite"/>
    </source>
</evidence>
<evidence type="ECO:0000313" key="7">
    <source>
        <dbReference type="EMBL" id="KAK5115472.1"/>
    </source>
</evidence>
<reference evidence="7" key="1">
    <citation type="submission" date="2023-08" db="EMBL/GenBank/DDBJ databases">
        <title>Black Yeasts Isolated from many extreme environments.</title>
        <authorList>
            <person name="Coleine C."/>
            <person name="Stajich J.E."/>
            <person name="Selbmann L."/>
        </authorList>
    </citation>
    <scope>NUCLEOTIDE SEQUENCE</scope>
    <source>
        <strain evidence="7">CCFEE 5401</strain>
    </source>
</reference>
<dbReference type="SUPFAM" id="SSF48366">
    <property type="entry name" value="Ras GEF"/>
    <property type="match status" value="1"/>
</dbReference>
<dbReference type="InterPro" id="IPR001895">
    <property type="entry name" value="RASGEF_cat_dom"/>
</dbReference>
<dbReference type="Gene3D" id="1.20.870.10">
    <property type="entry name" value="Son of sevenless (SoS) protein Chain: S domain 1"/>
    <property type="match status" value="1"/>
</dbReference>
<dbReference type="Pfam" id="PF00618">
    <property type="entry name" value="RasGEF_N"/>
    <property type="match status" value="1"/>
</dbReference>
<feature type="domain" description="N-terminal Ras-GEF" evidence="6">
    <location>
        <begin position="311"/>
        <end position="435"/>
    </location>
</feature>
<evidence type="ECO:0000256" key="3">
    <source>
        <dbReference type="SAM" id="Coils"/>
    </source>
</evidence>
<dbReference type="GO" id="GO:0007265">
    <property type="term" value="P:Ras protein signal transduction"/>
    <property type="evidence" value="ECO:0007669"/>
    <property type="project" value="TreeGrafter"/>
</dbReference>
<comment type="caution">
    <text evidence="7">The sequence shown here is derived from an EMBL/GenBank/DDBJ whole genome shotgun (WGS) entry which is preliminary data.</text>
</comment>
<dbReference type="PANTHER" id="PTHR23113:SF363">
    <property type="entry name" value="PROTEIN SON OF SEVENLESS"/>
    <property type="match status" value="1"/>
</dbReference>
<keyword evidence="1 2" id="KW-0344">Guanine-nucleotide releasing factor</keyword>
<dbReference type="Proteomes" id="UP001310890">
    <property type="component" value="Unassembled WGS sequence"/>
</dbReference>
<dbReference type="EMBL" id="JAVRRL010000012">
    <property type="protein sequence ID" value="KAK5115472.1"/>
    <property type="molecule type" value="Genomic_DNA"/>
</dbReference>
<dbReference type="InterPro" id="IPR023578">
    <property type="entry name" value="Ras_GEF_dom_sf"/>
</dbReference>
<evidence type="ECO:0000256" key="1">
    <source>
        <dbReference type="ARBA" id="ARBA00022658"/>
    </source>
</evidence>
<accession>A0AAN7TGL5</accession>
<dbReference type="Pfam" id="PF00617">
    <property type="entry name" value="RasGEF"/>
    <property type="match status" value="1"/>
</dbReference>
<dbReference type="Gene3D" id="1.10.840.10">
    <property type="entry name" value="Ras guanine-nucleotide exchange factors catalytic domain"/>
    <property type="match status" value="1"/>
</dbReference>
<feature type="compositionally biased region" description="Polar residues" evidence="4">
    <location>
        <begin position="1179"/>
        <end position="1206"/>
    </location>
</feature>
<sequence length="1594" mass="175994">MTIRERGAIEKVRRPTSGKIKTAKDSSDLIRVPRRTEPLREYSTEEDSNGRPFAVGNVGAGGTLYLQPSRMPRTIPQAPATPPDTSHGEEDKMGWVSERQSQVSGTWTSRSRTTGLYDHSIPMPPLSIANTAQKRRPRSHSFSTVSERDRMRSPTNEQIDFHLLVNGRDAGTGRPKSSVDLSGGFLDLHIPHYRLGTPRFSERGTAYLHSSMYTNSIMTDDIRSSTVSPLEYDKLFPVPPGRVNRSPTAGSRSDPSTHLHPATAHTPASLRTSPTPPPVTQSPQETGRITPRLFDRVERGANDPSVVRYNSQGRIAAATPARLVAQITSPIFLDYELLSDFFLTYRSFMPCDDLLEYLLMRLRWALDMDTDGGRIVRVRTFVALRHWILNYFAEDFVLDLVFRRRFCDLVNGITRDLLAREDNGRSDLNIVGELKKCWRRTCAIYWPIEGSLDSSPEADIEAGGLPGDTGMAPSVMSSRRPVQLKPSRADFRRVSVALQLPVFTGSMDHRSPATGVQAARTGSVRSTRTASIPASPMSEVSLEVLSCSVPFLRHMRPALAGNSSRHPRPVGSDRIPPVSGANKRPTHQHKRSGSFSDALRDARAPLPAMQVDSVALKDLPAMTFTGGLVRGLLLQPSPAKVEMLMPISPSQDGNHVTFAQDDYFHERNTQNGGVKRLVGDVRRALSSRNRHELPTQSNGGSHRSTNSSSSRISAPLAQQDKDAGQSAWQQLRGPRRLDVLAEDISRAYTEAFLEANLPNPADQVDQHSHHESGLFTGRQSGIAPNEQGTTMHRPYAERWNSHVTAGSQSILIMDDTGTNGSPRVPGTIPSVSSWSTNRTPQPRFRDPGDASGDGAYHEPDFRFDGLQLSDSYQGDQARHSSDVQMHDLLVVPETWTANDTAISPDSRMQARKSSGVHSPTADTPQNHQLRRRPGGDLKAADHVHELEPTPRELTDSFSLYSGQSSGVPSHELSGTHFSGQDFMAWKMPRMSVPKDNKDPASLLSLDAQVRPSFEAEVSKLARMPDYRQRGGVEDTLRRLEGQIESLRNSAVMVESAVPPSDRQKRAPAPLRFTDASVAISDSESNNEGVLLSPKTPMTDRQGASIYHISGTDAMDGFLSMSGDSSPFSGQIDAQDPAAPVLTKPNVGRFYVPDAEDMSDMQALSNPKSANELGAKSANDLLSRTPDTSKNHAKSSSVPKSATSQGSFLLDDNESLSDISTEIADQSGEDDSLAVRSFFFDDTIDDDDEPPQIPEAPPTPPPTIGTVSEYSTEHRRGDRLPENKGNAGPSLKETQSAPKLLSPHLDNYSSRHAQPIPSAASQVELRRPQTAPGELPATHMPFILAFESEVVAEQLTIIEKDALDEVDWKDLITLNWRHKPTTIRNWVEYLKEDLSTGIDVVVARFNLVVKWVVSEIVLTSAPSERARAVTKYIHIAVHCHRRRNYASMYQITLALLSADLARLDKTWSLVAPAEKHRLEHLEKLCQPARNFHALRAEMEASSADDGCIPFIGLYTHDLMFNAQKPSRIEPPPPSKEALINFERYQTSATIVKSLLRLIEASSKYIFHPHPEALSRCLWLAALEDAEITRRSRVLE</sequence>
<feature type="region of interest" description="Disordered" evidence="4">
    <location>
        <begin position="817"/>
        <end position="867"/>
    </location>
</feature>
<feature type="compositionally biased region" description="Low complexity" evidence="4">
    <location>
        <begin position="697"/>
        <end position="713"/>
    </location>
</feature>
<dbReference type="GO" id="GO:0005886">
    <property type="term" value="C:plasma membrane"/>
    <property type="evidence" value="ECO:0007669"/>
    <property type="project" value="TreeGrafter"/>
</dbReference>
<evidence type="ECO:0000313" key="8">
    <source>
        <dbReference type="Proteomes" id="UP001310890"/>
    </source>
</evidence>
<feature type="compositionally biased region" description="Polar residues" evidence="4">
    <location>
        <begin position="911"/>
        <end position="927"/>
    </location>
</feature>
<evidence type="ECO:0000259" key="6">
    <source>
        <dbReference type="PROSITE" id="PS50212"/>
    </source>
</evidence>
<feature type="compositionally biased region" description="Low complexity" evidence="4">
    <location>
        <begin position="104"/>
        <end position="115"/>
    </location>
</feature>